<dbReference type="PRINTS" id="PR00420">
    <property type="entry name" value="RNGMNOXGNASE"/>
</dbReference>
<feature type="domain" description="FAD-binding" evidence="1">
    <location>
        <begin position="9"/>
        <end position="71"/>
    </location>
</feature>
<dbReference type="GO" id="GO:0004497">
    <property type="term" value="F:monooxygenase activity"/>
    <property type="evidence" value="ECO:0007669"/>
    <property type="project" value="UniProtKB-KW"/>
</dbReference>
<dbReference type="Pfam" id="PF01494">
    <property type="entry name" value="FAD_binding_3"/>
    <property type="match status" value="1"/>
</dbReference>
<dbReference type="Gene3D" id="3.50.50.60">
    <property type="entry name" value="FAD/NAD(P)-binding domain"/>
    <property type="match status" value="1"/>
</dbReference>
<dbReference type="Proteomes" id="UP000249577">
    <property type="component" value="Unassembled WGS sequence"/>
</dbReference>
<dbReference type="AlphaFoldDB" id="A0A2W5MYU5"/>
<evidence type="ECO:0000313" key="3">
    <source>
        <dbReference type="Proteomes" id="UP000249577"/>
    </source>
</evidence>
<name>A0A2W5MYU5_ANCNO</name>
<proteinExistence type="predicted"/>
<dbReference type="SUPFAM" id="SSF51905">
    <property type="entry name" value="FAD/NAD(P)-binding domain"/>
    <property type="match status" value="1"/>
</dbReference>
<dbReference type="PANTHER" id="PTHR43876:SF7">
    <property type="entry name" value="UBIQUINONE BIOSYNTHESIS MONOOXYGENASE COQ6, MITOCHONDRIAL"/>
    <property type="match status" value="1"/>
</dbReference>
<dbReference type="EMBL" id="QFPN01000001">
    <property type="protein sequence ID" value="PZQ18910.1"/>
    <property type="molecule type" value="Genomic_DNA"/>
</dbReference>
<dbReference type="Gene3D" id="3.30.9.10">
    <property type="entry name" value="D-Amino Acid Oxidase, subunit A, domain 2"/>
    <property type="match status" value="1"/>
</dbReference>
<dbReference type="InterPro" id="IPR002938">
    <property type="entry name" value="FAD-bd"/>
</dbReference>
<evidence type="ECO:0000259" key="1">
    <source>
        <dbReference type="Pfam" id="PF01494"/>
    </source>
</evidence>
<sequence length="386" mass="42405">MTEESEVAADVAILGAGAAGATAASALAGRGVSVVLIANNPRHPPEFRAEKIGEQQVSMFDGAGLGPAARAVLTTFDGVWLRRFGREVERGTEREYGGDYAMLVDALRAGLPPAVRQMIGRVETIETGPEEQRLTLSDGRMARARLLVMATGLSEAALKKVGIGRDTYSRHHSLAAGFDLNRPISDFPWPSLVWAGDRWTDPRLSYLTLFPIGTATRANLFVYRSPFEDWTKALRDDPDPTLNAMIPGFEREFGELAVDGPVTIRPIDLARSTGVERDGVVVVGDAFMSVCPITGTGIDKALNDVTLLCRDHIPKWLATPGMPTSKIAEFYADPAKRSRDAHAVKLSVESKAIKYDQSVRWRLRRLRSAWLGRFRYVRTPWAAERM</sequence>
<dbReference type="GO" id="GO:0071949">
    <property type="term" value="F:FAD binding"/>
    <property type="evidence" value="ECO:0007669"/>
    <property type="project" value="InterPro"/>
</dbReference>
<comment type="caution">
    <text evidence="2">The sequence shown here is derived from an EMBL/GenBank/DDBJ whole genome shotgun (WGS) entry which is preliminary data.</text>
</comment>
<keyword evidence="2" id="KW-0560">Oxidoreductase</keyword>
<dbReference type="PANTHER" id="PTHR43876">
    <property type="entry name" value="UBIQUINONE BIOSYNTHESIS MONOOXYGENASE COQ6, MITOCHONDRIAL"/>
    <property type="match status" value="1"/>
</dbReference>
<reference evidence="2 3" key="1">
    <citation type="submission" date="2017-08" db="EMBL/GenBank/DDBJ databases">
        <title>Infants hospitalized years apart are colonized by the same room-sourced microbial strains.</title>
        <authorList>
            <person name="Brooks B."/>
            <person name="Olm M.R."/>
            <person name="Firek B.A."/>
            <person name="Baker R."/>
            <person name="Thomas B.C."/>
            <person name="Morowitz M.J."/>
            <person name="Banfield J.F."/>
        </authorList>
    </citation>
    <scope>NUCLEOTIDE SEQUENCE [LARGE SCALE GENOMIC DNA]</scope>
    <source>
        <strain evidence="2">S2_005_003_R2_43</strain>
    </source>
</reference>
<accession>A0A2W5MYU5</accession>
<dbReference type="InterPro" id="IPR036188">
    <property type="entry name" value="FAD/NAD-bd_sf"/>
</dbReference>
<organism evidence="2 3">
    <name type="scientific">Ancylobacter novellus</name>
    <name type="common">Thiobacillus novellus</name>
    <dbReference type="NCBI Taxonomy" id="921"/>
    <lineage>
        <taxon>Bacteria</taxon>
        <taxon>Pseudomonadati</taxon>
        <taxon>Pseudomonadota</taxon>
        <taxon>Alphaproteobacteria</taxon>
        <taxon>Hyphomicrobiales</taxon>
        <taxon>Xanthobacteraceae</taxon>
        <taxon>Ancylobacter</taxon>
    </lineage>
</organism>
<dbReference type="InterPro" id="IPR051205">
    <property type="entry name" value="UbiH/COQ6_monooxygenase"/>
</dbReference>
<protein>
    <submittedName>
        <fullName evidence="2">FAD-binding monooxygenase</fullName>
    </submittedName>
</protein>
<keyword evidence="2" id="KW-0503">Monooxygenase</keyword>
<evidence type="ECO:0000313" key="2">
    <source>
        <dbReference type="EMBL" id="PZQ18910.1"/>
    </source>
</evidence>
<gene>
    <name evidence="2" type="ORF">DI565_00440</name>
</gene>